<evidence type="ECO:0000313" key="2">
    <source>
        <dbReference type="Proteomes" id="UP000538147"/>
    </source>
</evidence>
<dbReference type="RefSeq" id="WP_184202680.1">
    <property type="nucleotide sequence ID" value="NZ_JACIIV010000034.1"/>
</dbReference>
<proteinExistence type="predicted"/>
<evidence type="ECO:0008006" key="3">
    <source>
        <dbReference type="Google" id="ProtNLM"/>
    </source>
</evidence>
<protein>
    <recommendedName>
        <fullName evidence="3">DUF2442 domain-containing protein</fullName>
    </recommendedName>
</protein>
<dbReference type="EMBL" id="JACIIV010000034">
    <property type="protein sequence ID" value="MBB6229181.1"/>
    <property type="molecule type" value="Genomic_DNA"/>
</dbReference>
<sequence>MTSSPERLWFDADAMWVALADGRTMGVPLMWFPRLLAATPAQREAFELSRRGIHWPELDEDVSVAGLLAGLGDQSRPKRDAA</sequence>
<gene>
    <name evidence="1" type="ORF">FHS79_003382</name>
</gene>
<name>A0A841LBW3_9SPHN</name>
<dbReference type="Gene3D" id="3.30.2020.40">
    <property type="entry name" value="Uncharacterised protein PF10387, DUF2442"/>
    <property type="match status" value="1"/>
</dbReference>
<keyword evidence="2" id="KW-1185">Reference proteome</keyword>
<reference evidence="1 2" key="1">
    <citation type="submission" date="2020-08" db="EMBL/GenBank/DDBJ databases">
        <title>Genomic Encyclopedia of Type Strains, Phase IV (KMG-IV): sequencing the most valuable type-strain genomes for metagenomic binning, comparative biology and taxonomic classification.</title>
        <authorList>
            <person name="Goeker M."/>
        </authorList>
    </citation>
    <scope>NUCLEOTIDE SEQUENCE [LARGE SCALE GENOMIC DNA]</scope>
    <source>
        <strain evidence="1 2">DSM 102189</strain>
    </source>
</reference>
<evidence type="ECO:0000313" key="1">
    <source>
        <dbReference type="EMBL" id="MBB6229181.1"/>
    </source>
</evidence>
<dbReference type="AlphaFoldDB" id="A0A841LBW3"/>
<accession>A0A841LBW3</accession>
<comment type="caution">
    <text evidence="1">The sequence shown here is derived from an EMBL/GenBank/DDBJ whole genome shotgun (WGS) entry which is preliminary data.</text>
</comment>
<dbReference type="Proteomes" id="UP000538147">
    <property type="component" value="Unassembled WGS sequence"/>
</dbReference>
<dbReference type="Pfam" id="PF10387">
    <property type="entry name" value="DUF2442"/>
    <property type="match status" value="1"/>
</dbReference>
<organism evidence="1 2">
    <name type="scientific">Polymorphobacter multimanifer</name>
    <dbReference type="NCBI Taxonomy" id="1070431"/>
    <lineage>
        <taxon>Bacteria</taxon>
        <taxon>Pseudomonadati</taxon>
        <taxon>Pseudomonadota</taxon>
        <taxon>Alphaproteobacteria</taxon>
        <taxon>Sphingomonadales</taxon>
        <taxon>Sphingosinicellaceae</taxon>
        <taxon>Polymorphobacter</taxon>
    </lineage>
</organism>
<dbReference type="InterPro" id="IPR018841">
    <property type="entry name" value="DUF2442"/>
</dbReference>